<dbReference type="OrthoDB" id="9806296at2"/>
<reference evidence="3" key="2">
    <citation type="submission" date="2019-02" db="EMBL/GenBank/DDBJ databases">
        <title>Granulicella sibirica sp. nov., a psychrotolerant acidobacterium isolated from an organic soil layer in forested tundra, West Siberia.</title>
        <authorList>
            <person name="Oshkin I.Y."/>
            <person name="Kulichevskaya I.S."/>
            <person name="Rijpstra W.I.C."/>
            <person name="Sinninghe Damste J.S."/>
            <person name="Rakitin A.L."/>
            <person name="Ravin N.V."/>
            <person name="Dedysh S.N."/>
        </authorList>
    </citation>
    <scope>NUCLEOTIDE SEQUENCE [LARGE SCALE GENOMIC DNA]</scope>
    <source>
        <strain evidence="3">AF10</strain>
    </source>
</reference>
<accession>A0A4Q0SZ63</accession>
<dbReference type="RefSeq" id="WP_128914942.1">
    <property type="nucleotide sequence ID" value="NZ_RDSM01000003.1"/>
</dbReference>
<feature type="domain" description="Anti-sigma K factor RskA C-terminal" evidence="1">
    <location>
        <begin position="163"/>
        <end position="319"/>
    </location>
</feature>
<evidence type="ECO:0000259" key="1">
    <source>
        <dbReference type="Pfam" id="PF10099"/>
    </source>
</evidence>
<dbReference type="PANTHER" id="PTHR37461:SF1">
    <property type="entry name" value="ANTI-SIGMA-K FACTOR RSKA"/>
    <property type="match status" value="1"/>
</dbReference>
<dbReference type="Pfam" id="PF10099">
    <property type="entry name" value="RskA_C"/>
    <property type="match status" value="1"/>
</dbReference>
<sequence length="325" mass="34074">MNTPEQIDAEDLTLFAMQLLSPEETQAVARFLENNFAAQKELARIQGDLAGLAMSTEMQAPPAKARARFLKAVEQERKEKPVDLLKPPAPSFAAVAAATAALQSVQLGKEQALGTDTYNSSGKAPEAAEDTSAKAASVVAPQVLQFPAAKPFRERALPWVGWAVAAGLAVTTIDLYQQRNAMKATLTSQAGDLATATAEASEVGTARDVLSAMTDQTAKRVTLAKTGAPVVPVGRTTYSAEKGVLIFAATNMAPLNTYKVYELWLIPADGKAPVPVGTFQPDAKGYANLISTKLAKGVEAKAFGITVEDSGGSKTPTLPILMSGA</sequence>
<dbReference type="GO" id="GO:0016989">
    <property type="term" value="F:sigma factor antagonist activity"/>
    <property type="evidence" value="ECO:0007669"/>
    <property type="project" value="TreeGrafter"/>
</dbReference>
<dbReference type="InterPro" id="IPR051474">
    <property type="entry name" value="Anti-sigma-K/W_factor"/>
</dbReference>
<dbReference type="Proteomes" id="UP000289437">
    <property type="component" value="Unassembled WGS sequence"/>
</dbReference>
<evidence type="ECO:0000313" key="3">
    <source>
        <dbReference type="Proteomes" id="UP000289437"/>
    </source>
</evidence>
<keyword evidence="3" id="KW-1185">Reference proteome</keyword>
<dbReference type="EMBL" id="RDSM01000003">
    <property type="protein sequence ID" value="RXH55300.1"/>
    <property type="molecule type" value="Genomic_DNA"/>
</dbReference>
<evidence type="ECO:0000313" key="2">
    <source>
        <dbReference type="EMBL" id="RXH55300.1"/>
    </source>
</evidence>
<name>A0A4Q0SZ63_9BACT</name>
<dbReference type="GO" id="GO:0005886">
    <property type="term" value="C:plasma membrane"/>
    <property type="evidence" value="ECO:0007669"/>
    <property type="project" value="InterPro"/>
</dbReference>
<organism evidence="2 3">
    <name type="scientific">Granulicella sibirica</name>
    <dbReference type="NCBI Taxonomy" id="2479048"/>
    <lineage>
        <taxon>Bacteria</taxon>
        <taxon>Pseudomonadati</taxon>
        <taxon>Acidobacteriota</taxon>
        <taxon>Terriglobia</taxon>
        <taxon>Terriglobales</taxon>
        <taxon>Acidobacteriaceae</taxon>
        <taxon>Granulicella</taxon>
    </lineage>
</organism>
<dbReference type="PANTHER" id="PTHR37461">
    <property type="entry name" value="ANTI-SIGMA-K FACTOR RSKA"/>
    <property type="match status" value="1"/>
</dbReference>
<proteinExistence type="predicted"/>
<reference evidence="2 3" key="1">
    <citation type="submission" date="2018-11" db="EMBL/GenBank/DDBJ databases">
        <authorList>
            <person name="Mardanov A.V."/>
            <person name="Ravin N.V."/>
            <person name="Dedysh S.N."/>
        </authorList>
    </citation>
    <scope>NUCLEOTIDE SEQUENCE [LARGE SCALE GENOMIC DNA]</scope>
    <source>
        <strain evidence="2 3">AF10</strain>
    </source>
</reference>
<comment type="caution">
    <text evidence="2">The sequence shown here is derived from an EMBL/GenBank/DDBJ whole genome shotgun (WGS) entry which is preliminary data.</text>
</comment>
<protein>
    <recommendedName>
        <fullName evidence="1">Anti-sigma K factor RskA C-terminal domain-containing protein</fullName>
    </recommendedName>
</protein>
<dbReference type="AlphaFoldDB" id="A0A4Q0SZ63"/>
<dbReference type="GO" id="GO:0006417">
    <property type="term" value="P:regulation of translation"/>
    <property type="evidence" value="ECO:0007669"/>
    <property type="project" value="TreeGrafter"/>
</dbReference>
<gene>
    <name evidence="2" type="ORF">GRAN_4404</name>
</gene>
<dbReference type="InterPro" id="IPR018764">
    <property type="entry name" value="RskA_C"/>
</dbReference>